<accession>A0ABW7HUT5</accession>
<dbReference type="Proteomes" id="UP001607069">
    <property type="component" value="Unassembled WGS sequence"/>
</dbReference>
<comment type="caution">
    <text evidence="1">The sequence shown here is derived from an EMBL/GenBank/DDBJ whole genome shotgun (WGS) entry which is preliminary data.</text>
</comment>
<sequence>MARRRRPEVPPLDDTVPAWLWQFRFADWGLPGVPSAEEPAAVAAIVAARRKWQRARHEWLTSRGLVVWSMSGLSWGEFRRIEREEPHRVLRPPPRAS</sequence>
<reference evidence="1 2" key="1">
    <citation type="submission" date="2024-10" db="EMBL/GenBank/DDBJ databases">
        <authorList>
            <person name="Cho J.-C."/>
        </authorList>
    </citation>
    <scope>NUCLEOTIDE SEQUENCE [LARGE SCALE GENOMIC DNA]</scope>
    <source>
        <strain evidence="1 2">KCTC29696</strain>
    </source>
</reference>
<gene>
    <name evidence="1" type="ORF">ACG5V6_14955</name>
</gene>
<keyword evidence="2" id="KW-1185">Reference proteome</keyword>
<proteinExistence type="predicted"/>
<protein>
    <submittedName>
        <fullName evidence="1">Uncharacterized protein</fullName>
    </submittedName>
</protein>
<dbReference type="EMBL" id="JBIHMK010000051">
    <property type="protein sequence ID" value="MFH0249510.1"/>
    <property type="molecule type" value="Genomic_DNA"/>
</dbReference>
<evidence type="ECO:0000313" key="2">
    <source>
        <dbReference type="Proteomes" id="UP001607069"/>
    </source>
</evidence>
<organism evidence="1 2">
    <name type="scientific">Streptomyces chitinivorans</name>
    <dbReference type="NCBI Taxonomy" id="1257027"/>
    <lineage>
        <taxon>Bacteria</taxon>
        <taxon>Bacillati</taxon>
        <taxon>Actinomycetota</taxon>
        <taxon>Actinomycetes</taxon>
        <taxon>Kitasatosporales</taxon>
        <taxon>Streptomycetaceae</taxon>
        <taxon>Streptomyces</taxon>
    </lineage>
</organism>
<dbReference type="RefSeq" id="WP_279948202.1">
    <property type="nucleotide sequence ID" value="NZ_BAABEN010000002.1"/>
</dbReference>
<name>A0ABW7HUT5_9ACTN</name>
<evidence type="ECO:0000313" key="1">
    <source>
        <dbReference type="EMBL" id="MFH0249510.1"/>
    </source>
</evidence>